<dbReference type="Proteomes" id="UP000274131">
    <property type="component" value="Unassembled WGS sequence"/>
</dbReference>
<dbReference type="GO" id="GO:0032259">
    <property type="term" value="P:methylation"/>
    <property type="evidence" value="ECO:0007669"/>
    <property type="project" value="UniProtKB-KW"/>
</dbReference>
<reference evidence="7 8" key="2">
    <citation type="submission" date="2018-10" db="EMBL/GenBank/DDBJ databases">
        <authorList>
            <consortium name="Pathogen Informatics"/>
        </authorList>
    </citation>
    <scope>NUCLEOTIDE SEQUENCE [LARGE SCALE GENOMIC DNA]</scope>
</reference>
<keyword evidence="3 5" id="KW-0808">Transferase</keyword>
<keyword evidence="4 5" id="KW-0949">S-adenosyl-L-methionine</keyword>
<dbReference type="InterPro" id="IPR025714">
    <property type="entry name" value="Methyltranfer_dom"/>
</dbReference>
<evidence type="ECO:0000256" key="1">
    <source>
        <dbReference type="ARBA" id="ARBA00022490"/>
    </source>
</evidence>
<evidence type="ECO:0000313" key="8">
    <source>
        <dbReference type="Proteomes" id="UP000274131"/>
    </source>
</evidence>
<dbReference type="SUPFAM" id="SSF53335">
    <property type="entry name" value="S-adenosyl-L-methionine-dependent methyltransferases"/>
    <property type="match status" value="1"/>
</dbReference>
<dbReference type="EC" id="2.1.1.-" evidence="5"/>
<organism evidence="9">
    <name type="scientific">Enterobius vermicularis</name>
    <name type="common">Human pinworm</name>
    <dbReference type="NCBI Taxonomy" id="51028"/>
    <lineage>
        <taxon>Eukaryota</taxon>
        <taxon>Metazoa</taxon>
        <taxon>Ecdysozoa</taxon>
        <taxon>Nematoda</taxon>
        <taxon>Chromadorea</taxon>
        <taxon>Rhabditida</taxon>
        <taxon>Spirurina</taxon>
        <taxon>Oxyuridomorpha</taxon>
        <taxon>Oxyuroidea</taxon>
        <taxon>Oxyuridae</taxon>
        <taxon>Enterobius</taxon>
    </lineage>
</organism>
<evidence type="ECO:0000256" key="2">
    <source>
        <dbReference type="ARBA" id="ARBA00022603"/>
    </source>
</evidence>
<evidence type="ECO:0000256" key="4">
    <source>
        <dbReference type="ARBA" id="ARBA00022691"/>
    </source>
</evidence>
<dbReference type="GO" id="GO:0005737">
    <property type="term" value="C:cytoplasm"/>
    <property type="evidence" value="ECO:0007669"/>
    <property type="project" value="UniProtKB-SubCell"/>
</dbReference>
<evidence type="ECO:0000256" key="3">
    <source>
        <dbReference type="ARBA" id="ARBA00022679"/>
    </source>
</evidence>
<dbReference type="PANTHER" id="PTHR12843:SF5">
    <property type="entry name" value="EEF1A LYSINE METHYLTRANSFERASE 2"/>
    <property type="match status" value="1"/>
</dbReference>
<evidence type="ECO:0000313" key="7">
    <source>
        <dbReference type="EMBL" id="VDD93110.1"/>
    </source>
</evidence>
<keyword evidence="1 5" id="KW-0963">Cytoplasm</keyword>
<dbReference type="GO" id="GO:0016279">
    <property type="term" value="F:protein-lysine N-methyltransferase activity"/>
    <property type="evidence" value="ECO:0007669"/>
    <property type="project" value="UniProtKB-UniRule"/>
</dbReference>
<comment type="function">
    <text evidence="5">S-adenosyl-L-methionine-dependent protein-lysine N-methyltransferase that methylates elongation factor 1-alpha.</text>
</comment>
<dbReference type="STRING" id="51028.A0A0N4VCS2"/>
<dbReference type="PANTHER" id="PTHR12843">
    <property type="entry name" value="PROTEIN-LYSINE N-METHYLTRANSFERASE METTL10"/>
    <property type="match status" value="1"/>
</dbReference>
<dbReference type="WBParaSite" id="EVEC_0000837701-mRNA-1">
    <property type="protein sequence ID" value="EVEC_0000837701-mRNA-1"/>
    <property type="gene ID" value="EVEC_0000837701"/>
</dbReference>
<dbReference type="CDD" id="cd02440">
    <property type="entry name" value="AdoMet_MTases"/>
    <property type="match status" value="1"/>
</dbReference>
<evidence type="ECO:0000259" key="6">
    <source>
        <dbReference type="Pfam" id="PF13847"/>
    </source>
</evidence>
<evidence type="ECO:0000313" key="9">
    <source>
        <dbReference type="WBParaSite" id="EVEC_0000837701-mRNA-1"/>
    </source>
</evidence>
<name>A0A0N4VCS2_ENTVE</name>
<dbReference type="InterPro" id="IPR026635">
    <property type="entry name" value="Efm4/METTL10"/>
</dbReference>
<reference evidence="9" key="1">
    <citation type="submission" date="2017-02" db="UniProtKB">
        <authorList>
            <consortium name="WormBaseParasite"/>
        </authorList>
    </citation>
    <scope>IDENTIFICATION</scope>
</reference>
<gene>
    <name evidence="7" type="ORF">EVEC_LOCUS7861</name>
</gene>
<sequence length="234" mass="26271">MLLGTKSTGSFSSWDGRYKLELKNYEEYCDEGEVWFGKAAESRMVKYLASLKLPFTARIVDLGCGNGSLLRHLRQRGFLSLTGVDYCRDAITLAKSVTVQEEKDLEAALPPIQFQVVDLLSVEGSLGTFAVVLDKGTWDAMSLSDEYERRLASYRSLLCRILDKNGLFIICSCNFVRQVLVLLIQIIFLSRDELCEQFGVSPLRFKLEIEPENSFSFGGKKGVTSTTVVFEKIS</sequence>
<feature type="domain" description="Methyltransferase" evidence="6">
    <location>
        <begin position="58"/>
        <end position="176"/>
    </location>
</feature>
<dbReference type="Pfam" id="PF13847">
    <property type="entry name" value="Methyltransf_31"/>
    <property type="match status" value="1"/>
</dbReference>
<evidence type="ECO:0000256" key="5">
    <source>
        <dbReference type="HAMAP-Rule" id="MF_03188"/>
    </source>
</evidence>
<keyword evidence="2 5" id="KW-0489">Methyltransferase</keyword>
<dbReference type="HAMAP" id="MF_03188">
    <property type="entry name" value="Methyltr_EFM4"/>
    <property type="match status" value="1"/>
</dbReference>
<dbReference type="Gene3D" id="3.40.50.150">
    <property type="entry name" value="Vaccinia Virus protein VP39"/>
    <property type="match status" value="1"/>
</dbReference>
<dbReference type="InterPro" id="IPR029063">
    <property type="entry name" value="SAM-dependent_MTases_sf"/>
</dbReference>
<protein>
    <recommendedName>
        <fullName evidence="5">Protein-lysine N-methyltransferase EVEC_LOCUS7861</fullName>
        <ecNumber evidence="5">2.1.1.-</ecNumber>
    </recommendedName>
</protein>
<dbReference type="AlphaFoldDB" id="A0A0N4VCS2"/>
<comment type="subcellular location">
    <subcellularLocation>
        <location evidence="5">Cytoplasm</location>
    </subcellularLocation>
</comment>
<keyword evidence="8" id="KW-1185">Reference proteome</keyword>
<dbReference type="EMBL" id="UXUI01009132">
    <property type="protein sequence ID" value="VDD93110.1"/>
    <property type="molecule type" value="Genomic_DNA"/>
</dbReference>
<comment type="similarity">
    <text evidence="5">Belongs to the class I-like SAM-binding methyltransferase superfamily. EFM4 family.</text>
</comment>
<proteinExistence type="inferred from homology"/>
<accession>A0A0N4VCS2</accession>
<dbReference type="OrthoDB" id="540004at2759"/>